<dbReference type="EMBL" id="CP158165">
    <property type="protein sequence ID" value="XBV22521.1"/>
    <property type="molecule type" value="Genomic_DNA"/>
</dbReference>
<accession>A0AAU7T7C9</accession>
<evidence type="ECO:0000313" key="3">
    <source>
        <dbReference type="EMBL" id="XBV22521.1"/>
    </source>
</evidence>
<sequence length="223" mass="22369">MSTVADDEPPANASDTHDGSWFGKHQKGAWIAAGATVVAALIAALVPVVASSGDDKDTGAGPAVAPTPSPAASTSGSAPTSTPVSSQTPSPGPSPSAAPAGSQLWRGALLLSTEAKDLDAVPPEPVGYADQGDVYMLYDNEMSGWNGTLIAQWTGTGNLPGPQDCSNVVGALGSRDKVKLSKTTVLCVRTSGRNIARLKVSALGDGGGLDSRATFDAVVWKAG</sequence>
<name>A0AAU7T7C9_9ACTN</name>
<keyword evidence="2" id="KW-0812">Transmembrane</keyword>
<feature type="compositionally biased region" description="Low complexity" evidence="1">
    <location>
        <begin position="59"/>
        <end position="89"/>
    </location>
</feature>
<dbReference type="RefSeq" id="WP_350275360.1">
    <property type="nucleotide sequence ID" value="NZ_CP158165.1"/>
</dbReference>
<keyword evidence="2" id="KW-1133">Transmembrane helix</keyword>
<dbReference type="AlphaFoldDB" id="A0AAU7T7C9"/>
<evidence type="ECO:0000256" key="1">
    <source>
        <dbReference type="SAM" id="MobiDB-lite"/>
    </source>
</evidence>
<feature type="region of interest" description="Disordered" evidence="1">
    <location>
        <begin position="52"/>
        <end position="101"/>
    </location>
</feature>
<keyword evidence="2" id="KW-0472">Membrane</keyword>
<gene>
    <name evidence="3" type="ORF">ABN611_28650</name>
</gene>
<reference evidence="3" key="1">
    <citation type="submission" date="2024-06" db="EMBL/GenBank/DDBJ databases">
        <title>Kribbella sp. strain HUAS MG21 genome sequences.</title>
        <authorList>
            <person name="Mo P."/>
        </authorList>
    </citation>
    <scope>NUCLEOTIDE SEQUENCE</scope>
    <source>
        <strain evidence="3">HUAS MG21</strain>
    </source>
</reference>
<evidence type="ECO:0000256" key="2">
    <source>
        <dbReference type="SAM" id="Phobius"/>
    </source>
</evidence>
<organism evidence="3">
    <name type="scientific">Kribbella sp. HUAS MG21</name>
    <dbReference type="NCBI Taxonomy" id="3160966"/>
    <lineage>
        <taxon>Bacteria</taxon>
        <taxon>Bacillati</taxon>
        <taxon>Actinomycetota</taxon>
        <taxon>Actinomycetes</taxon>
        <taxon>Propionibacteriales</taxon>
        <taxon>Kribbellaceae</taxon>
        <taxon>Kribbella</taxon>
    </lineage>
</organism>
<feature type="region of interest" description="Disordered" evidence="1">
    <location>
        <begin position="1"/>
        <end position="21"/>
    </location>
</feature>
<protein>
    <recommendedName>
        <fullName evidence="4">Serine/threonine protein kinase</fullName>
    </recommendedName>
</protein>
<evidence type="ECO:0008006" key="4">
    <source>
        <dbReference type="Google" id="ProtNLM"/>
    </source>
</evidence>
<feature type="transmembrane region" description="Helical" evidence="2">
    <location>
        <begin position="29"/>
        <end position="50"/>
    </location>
</feature>
<proteinExistence type="predicted"/>